<reference evidence="2" key="1">
    <citation type="journal article" date="2013" name="Nat. Commun.">
        <title>Whole-genome sequencing of Oryza brachyantha reveals mechanisms underlying Oryza genome evolution.</title>
        <authorList>
            <person name="Chen J."/>
            <person name="Huang Q."/>
            <person name="Gao D."/>
            <person name="Wang J."/>
            <person name="Lang Y."/>
            <person name="Liu T."/>
            <person name="Li B."/>
            <person name="Bai Z."/>
            <person name="Luis Goicoechea J."/>
            <person name="Liang C."/>
            <person name="Chen C."/>
            <person name="Zhang W."/>
            <person name="Sun S."/>
            <person name="Liao Y."/>
            <person name="Zhang X."/>
            <person name="Yang L."/>
            <person name="Song C."/>
            <person name="Wang M."/>
            <person name="Shi J."/>
            <person name="Liu G."/>
            <person name="Liu J."/>
            <person name="Zhou H."/>
            <person name="Zhou W."/>
            <person name="Yu Q."/>
            <person name="An N."/>
            <person name="Chen Y."/>
            <person name="Cai Q."/>
            <person name="Wang B."/>
            <person name="Liu B."/>
            <person name="Min J."/>
            <person name="Huang Y."/>
            <person name="Wu H."/>
            <person name="Li Z."/>
            <person name="Zhang Y."/>
            <person name="Yin Y."/>
            <person name="Song W."/>
            <person name="Jiang J."/>
            <person name="Jackson S.A."/>
            <person name="Wing R.A."/>
            <person name="Wang J."/>
            <person name="Chen M."/>
        </authorList>
    </citation>
    <scope>NUCLEOTIDE SEQUENCE [LARGE SCALE GENOMIC DNA]</scope>
    <source>
        <strain evidence="2">cv. IRGC 101232</strain>
    </source>
</reference>
<accession>J3LTC8</accession>
<name>J3LTC8_ORYBR</name>
<dbReference type="HOGENOM" id="CLU_197821_0_0_1"/>
<feature type="chain" id="PRO_5003772709" description="Knottin scorpion toxin-like domain-containing protein" evidence="1">
    <location>
        <begin position="31"/>
        <end position="78"/>
    </location>
</feature>
<evidence type="ECO:0000256" key="1">
    <source>
        <dbReference type="SAM" id="SignalP"/>
    </source>
</evidence>
<organism evidence="2">
    <name type="scientific">Oryza brachyantha</name>
    <name type="common">malo sina</name>
    <dbReference type="NCBI Taxonomy" id="4533"/>
    <lineage>
        <taxon>Eukaryota</taxon>
        <taxon>Viridiplantae</taxon>
        <taxon>Streptophyta</taxon>
        <taxon>Embryophyta</taxon>
        <taxon>Tracheophyta</taxon>
        <taxon>Spermatophyta</taxon>
        <taxon>Magnoliopsida</taxon>
        <taxon>Liliopsida</taxon>
        <taxon>Poales</taxon>
        <taxon>Poaceae</taxon>
        <taxon>BOP clade</taxon>
        <taxon>Oryzoideae</taxon>
        <taxon>Oryzeae</taxon>
        <taxon>Oryzinae</taxon>
        <taxon>Oryza</taxon>
    </lineage>
</organism>
<dbReference type="Proteomes" id="UP000006038">
    <property type="component" value="Chromosome 3"/>
</dbReference>
<feature type="signal peptide" evidence="1">
    <location>
        <begin position="1"/>
        <end position="30"/>
    </location>
</feature>
<sequence>MALLGKTNCKAAVFLAALMVMATVFSSSHASQDVGEEKMVCARLRGCNTGMCMGYCRVLGYQGGTCRHNDPDLCCCPY</sequence>
<dbReference type="Gramene" id="OB03G43040.1">
    <property type="protein sequence ID" value="OB03G43040.1"/>
    <property type="gene ID" value="OB03G43040"/>
</dbReference>
<dbReference type="OMA" id="DLCCCPY"/>
<evidence type="ECO:0000313" key="2">
    <source>
        <dbReference type="EnsemblPlants" id="OB03G43040.1"/>
    </source>
</evidence>
<dbReference type="EnsemblPlants" id="OB03G43040.1">
    <property type="protein sequence ID" value="OB03G43040.1"/>
    <property type="gene ID" value="OB03G43040"/>
</dbReference>
<evidence type="ECO:0008006" key="4">
    <source>
        <dbReference type="Google" id="ProtNLM"/>
    </source>
</evidence>
<reference evidence="2" key="2">
    <citation type="submission" date="2013-04" db="UniProtKB">
        <authorList>
            <consortium name="EnsemblPlants"/>
        </authorList>
    </citation>
    <scope>IDENTIFICATION</scope>
</reference>
<protein>
    <recommendedName>
        <fullName evidence="4">Knottin scorpion toxin-like domain-containing protein</fullName>
    </recommendedName>
</protein>
<keyword evidence="1" id="KW-0732">Signal</keyword>
<proteinExistence type="predicted"/>
<evidence type="ECO:0000313" key="3">
    <source>
        <dbReference type="Proteomes" id="UP000006038"/>
    </source>
</evidence>
<keyword evidence="3" id="KW-1185">Reference proteome</keyword>
<dbReference type="AlphaFoldDB" id="J3LTC8"/>